<dbReference type="HOGENOM" id="CLU_1563497_0_0_1"/>
<dbReference type="InParanoid" id="A0A0C3PB88"/>
<dbReference type="Proteomes" id="UP000054217">
    <property type="component" value="Unassembled WGS sequence"/>
</dbReference>
<dbReference type="OrthoDB" id="445677at2759"/>
<keyword evidence="4" id="KW-1185">Reference proteome</keyword>
<dbReference type="InterPro" id="IPR011421">
    <property type="entry name" value="BCNT-C"/>
</dbReference>
<evidence type="ECO:0000256" key="1">
    <source>
        <dbReference type="SAM" id="MobiDB-lite"/>
    </source>
</evidence>
<dbReference type="Pfam" id="PF07572">
    <property type="entry name" value="BCNT"/>
    <property type="match status" value="1"/>
</dbReference>
<protein>
    <recommendedName>
        <fullName evidence="2">BCNT-C domain-containing protein</fullName>
    </recommendedName>
</protein>
<feature type="region of interest" description="Disordered" evidence="1">
    <location>
        <begin position="57"/>
        <end position="102"/>
    </location>
</feature>
<accession>A0A0C3PB88</accession>
<reference evidence="3 4" key="1">
    <citation type="submission" date="2014-04" db="EMBL/GenBank/DDBJ databases">
        <authorList>
            <consortium name="DOE Joint Genome Institute"/>
            <person name="Kuo A."/>
            <person name="Kohler A."/>
            <person name="Costa M.D."/>
            <person name="Nagy L.G."/>
            <person name="Floudas D."/>
            <person name="Copeland A."/>
            <person name="Barry K.W."/>
            <person name="Cichocki N."/>
            <person name="Veneault-Fourrey C."/>
            <person name="LaButti K."/>
            <person name="Lindquist E.A."/>
            <person name="Lipzen A."/>
            <person name="Lundell T."/>
            <person name="Morin E."/>
            <person name="Murat C."/>
            <person name="Sun H."/>
            <person name="Tunlid A."/>
            <person name="Henrissat B."/>
            <person name="Grigoriev I.V."/>
            <person name="Hibbett D.S."/>
            <person name="Martin F."/>
            <person name="Nordberg H.P."/>
            <person name="Cantor M.N."/>
            <person name="Hua S.X."/>
        </authorList>
    </citation>
    <scope>NUCLEOTIDE SEQUENCE [LARGE SCALE GENOMIC DNA]</scope>
    <source>
        <strain evidence="3 4">Marx 270</strain>
    </source>
</reference>
<evidence type="ECO:0000313" key="4">
    <source>
        <dbReference type="Proteomes" id="UP000054217"/>
    </source>
</evidence>
<evidence type="ECO:0000313" key="3">
    <source>
        <dbReference type="EMBL" id="KIO10925.1"/>
    </source>
</evidence>
<organism evidence="3 4">
    <name type="scientific">Pisolithus tinctorius Marx 270</name>
    <dbReference type="NCBI Taxonomy" id="870435"/>
    <lineage>
        <taxon>Eukaryota</taxon>
        <taxon>Fungi</taxon>
        <taxon>Dikarya</taxon>
        <taxon>Basidiomycota</taxon>
        <taxon>Agaricomycotina</taxon>
        <taxon>Agaricomycetes</taxon>
        <taxon>Agaricomycetidae</taxon>
        <taxon>Boletales</taxon>
        <taxon>Sclerodermatineae</taxon>
        <taxon>Pisolithaceae</taxon>
        <taxon>Pisolithus</taxon>
    </lineage>
</organism>
<name>A0A0C3PB88_PISTI</name>
<reference evidence="4" key="2">
    <citation type="submission" date="2015-01" db="EMBL/GenBank/DDBJ databases">
        <title>Evolutionary Origins and Diversification of the Mycorrhizal Mutualists.</title>
        <authorList>
            <consortium name="DOE Joint Genome Institute"/>
            <consortium name="Mycorrhizal Genomics Consortium"/>
            <person name="Kohler A."/>
            <person name="Kuo A."/>
            <person name="Nagy L.G."/>
            <person name="Floudas D."/>
            <person name="Copeland A."/>
            <person name="Barry K.W."/>
            <person name="Cichocki N."/>
            <person name="Veneault-Fourrey C."/>
            <person name="LaButti K."/>
            <person name="Lindquist E.A."/>
            <person name="Lipzen A."/>
            <person name="Lundell T."/>
            <person name="Morin E."/>
            <person name="Murat C."/>
            <person name="Riley R."/>
            <person name="Ohm R."/>
            <person name="Sun H."/>
            <person name="Tunlid A."/>
            <person name="Henrissat B."/>
            <person name="Grigoriev I.V."/>
            <person name="Hibbett D.S."/>
            <person name="Martin F."/>
        </authorList>
    </citation>
    <scope>NUCLEOTIDE SEQUENCE [LARGE SCALE GENOMIC DNA]</scope>
    <source>
        <strain evidence="4">Marx 270</strain>
    </source>
</reference>
<dbReference type="EMBL" id="KN831951">
    <property type="protein sequence ID" value="KIO10925.1"/>
    <property type="molecule type" value="Genomic_DNA"/>
</dbReference>
<feature type="domain" description="BCNT-C" evidence="2">
    <location>
        <begin position="111"/>
        <end position="161"/>
    </location>
</feature>
<evidence type="ECO:0000259" key="2">
    <source>
        <dbReference type="Pfam" id="PF07572"/>
    </source>
</evidence>
<dbReference type="AlphaFoldDB" id="A0A0C3PB88"/>
<gene>
    <name evidence="3" type="ORF">M404DRAFT_995351</name>
</gene>
<sequence length="171" mass="19413">MADESGVTGNLINEDDDYDRRRKILALLLIYHQLQLLSLLLMLANVLQLISEAEAESLEDESECNSTSERAEEERLLSTAPDPASKATSGTRPGPHQPRIPILDSSKVKKIMDWRAHVASQLASQSRGVQVELTANKRRGGYLERVDFLQRVQDRRQDVLEDPRPNKRRKK</sequence>
<proteinExistence type="predicted"/>